<evidence type="ECO:0000259" key="2">
    <source>
        <dbReference type="PROSITE" id="PS51371"/>
    </source>
</evidence>
<dbReference type="Pfam" id="PF00571">
    <property type="entry name" value="CBS"/>
    <property type="match status" value="1"/>
</dbReference>
<dbReference type="Gene3D" id="3.10.580.10">
    <property type="entry name" value="CBS-domain"/>
    <property type="match status" value="1"/>
</dbReference>
<dbReference type="InterPro" id="IPR046342">
    <property type="entry name" value="CBS_dom_sf"/>
</dbReference>
<comment type="caution">
    <text evidence="3">The sequence shown here is derived from an EMBL/GenBank/DDBJ whole genome shotgun (WGS) entry which is preliminary data.</text>
</comment>
<dbReference type="EMBL" id="JACEOL010000045">
    <property type="protein sequence ID" value="MBA4603293.1"/>
    <property type="molecule type" value="Genomic_DNA"/>
</dbReference>
<name>A0A7W2AS71_9BACL</name>
<dbReference type="SUPFAM" id="SSF54631">
    <property type="entry name" value="CBS-domain pair"/>
    <property type="match status" value="1"/>
</dbReference>
<dbReference type="PROSITE" id="PS51371">
    <property type="entry name" value="CBS"/>
    <property type="match status" value="1"/>
</dbReference>
<organism evidence="3 4">
    <name type="scientific">Thermoactinomyces mirandus</name>
    <dbReference type="NCBI Taxonomy" id="2756294"/>
    <lineage>
        <taxon>Bacteria</taxon>
        <taxon>Bacillati</taxon>
        <taxon>Bacillota</taxon>
        <taxon>Bacilli</taxon>
        <taxon>Bacillales</taxon>
        <taxon>Thermoactinomycetaceae</taxon>
        <taxon>Thermoactinomyces</taxon>
    </lineage>
</organism>
<keyword evidence="1" id="KW-0129">CBS domain</keyword>
<protein>
    <submittedName>
        <fullName evidence="3">CBS domain-containing protein</fullName>
    </submittedName>
</protein>
<feature type="domain" description="CBS" evidence="2">
    <location>
        <begin position="1"/>
        <end position="53"/>
    </location>
</feature>
<gene>
    <name evidence="3" type="ORF">H2C83_13385</name>
</gene>
<evidence type="ECO:0000313" key="3">
    <source>
        <dbReference type="EMBL" id="MBA4603293.1"/>
    </source>
</evidence>
<dbReference type="AlphaFoldDB" id="A0A7W2AS71"/>
<evidence type="ECO:0000313" key="4">
    <source>
        <dbReference type="Proteomes" id="UP000538292"/>
    </source>
</evidence>
<keyword evidence="4" id="KW-1185">Reference proteome</keyword>
<dbReference type="InterPro" id="IPR000644">
    <property type="entry name" value="CBS_dom"/>
</dbReference>
<reference evidence="3 4" key="1">
    <citation type="submission" date="2020-07" db="EMBL/GenBank/DDBJ databases">
        <title>Thermoactinomyces phylogeny.</title>
        <authorList>
            <person name="Dunlap C."/>
        </authorList>
    </citation>
    <scope>NUCLEOTIDE SEQUENCE [LARGE SCALE GENOMIC DNA]</scope>
    <source>
        <strain evidence="3 4">AMNI-1</strain>
    </source>
</reference>
<proteinExistence type="predicted"/>
<accession>A0A7W2AS71</accession>
<evidence type="ECO:0000256" key="1">
    <source>
        <dbReference type="PROSITE-ProRule" id="PRU00703"/>
    </source>
</evidence>
<sequence>MTQKVYQIPEQASLANAAEKMNHHGVSYLLVCHGQTPIGVIGYSDIIHAYREK</sequence>
<dbReference type="Proteomes" id="UP000538292">
    <property type="component" value="Unassembled WGS sequence"/>
</dbReference>